<feature type="transmembrane region" description="Helical" evidence="5">
    <location>
        <begin position="109"/>
        <end position="126"/>
    </location>
</feature>
<feature type="transmembrane region" description="Helical" evidence="5">
    <location>
        <begin position="20"/>
        <end position="40"/>
    </location>
</feature>
<feature type="transmembrane region" description="Helical" evidence="5">
    <location>
        <begin position="196"/>
        <end position="220"/>
    </location>
</feature>
<dbReference type="Proteomes" id="UP000184148">
    <property type="component" value="Unassembled WGS sequence"/>
</dbReference>
<evidence type="ECO:0000256" key="5">
    <source>
        <dbReference type="RuleBase" id="RU363041"/>
    </source>
</evidence>
<dbReference type="PANTHER" id="PTHR43483">
    <property type="entry name" value="MEMBRANE TRANSPORTER PROTEIN HI_0806-RELATED"/>
    <property type="match status" value="1"/>
</dbReference>
<organism evidence="6 7">
    <name type="scientific">Desulforamulus putei DSM 12395</name>
    <dbReference type="NCBI Taxonomy" id="1121429"/>
    <lineage>
        <taxon>Bacteria</taxon>
        <taxon>Bacillati</taxon>
        <taxon>Bacillota</taxon>
        <taxon>Clostridia</taxon>
        <taxon>Eubacteriales</taxon>
        <taxon>Peptococcaceae</taxon>
        <taxon>Desulforamulus</taxon>
    </lineage>
</organism>
<feature type="transmembrane region" description="Helical" evidence="5">
    <location>
        <begin position="300"/>
        <end position="322"/>
    </location>
</feature>
<feature type="transmembrane region" description="Helical" evidence="5">
    <location>
        <begin position="262"/>
        <end position="288"/>
    </location>
</feature>
<keyword evidence="5" id="KW-1003">Cell membrane</keyword>
<dbReference type="GO" id="GO:0005886">
    <property type="term" value="C:plasma membrane"/>
    <property type="evidence" value="ECO:0007669"/>
    <property type="project" value="UniProtKB-SubCell"/>
</dbReference>
<keyword evidence="3 5" id="KW-1133">Transmembrane helix</keyword>
<evidence type="ECO:0000256" key="3">
    <source>
        <dbReference type="ARBA" id="ARBA00022989"/>
    </source>
</evidence>
<gene>
    <name evidence="6" type="ORF">SAMN02745133_00927</name>
</gene>
<keyword evidence="4 5" id="KW-0472">Membrane</keyword>
<dbReference type="Pfam" id="PF01925">
    <property type="entry name" value="TauE"/>
    <property type="match status" value="1"/>
</dbReference>
<feature type="transmembrane region" description="Helical" evidence="5">
    <location>
        <begin position="232"/>
        <end position="256"/>
    </location>
</feature>
<evidence type="ECO:0000313" key="7">
    <source>
        <dbReference type="Proteomes" id="UP000184148"/>
    </source>
</evidence>
<comment type="subcellular location">
    <subcellularLocation>
        <location evidence="5">Cell membrane</location>
        <topology evidence="5">Multi-pass membrane protein</topology>
    </subcellularLocation>
    <subcellularLocation>
        <location evidence="1">Membrane</location>
        <topology evidence="1">Multi-pass membrane protein</topology>
    </subcellularLocation>
</comment>
<sequence>MHFPVSGVDVLPFIPPLVAFLVSSLTASAGVSGAFLLLPFQVSVLHYTSPSVSPTNLIYNIIAIPGGLYRYIKEGRMAWPLTWAVVIGTLPGVFFGAWIRILYLPNPKAFKLFVGLVLLYLGYRLLSEVMGWNKQVKEQNKIMQKKFAEQVAKLKEENSGRMAAGLPAEAVVKTKSISWKKIEYEFWGDTYSFSTLAILSLALVVGLIGGIYGIGGGAIISPFCVAVLGLPVYTVAGAALAGTFITSIAGVVYYHILAVSNVAGGAAVAPDWLLGALFGIGGLLGTYVGARIQKFLPDKIIKVILTCLILFLAFSYIGQYFFK</sequence>
<accession>A0A1M4VGP3</accession>
<dbReference type="RefSeq" id="WP_073236431.1">
    <property type="nucleotide sequence ID" value="NZ_FQUY01000004.1"/>
</dbReference>
<evidence type="ECO:0000256" key="2">
    <source>
        <dbReference type="ARBA" id="ARBA00022692"/>
    </source>
</evidence>
<feature type="transmembrane region" description="Helical" evidence="5">
    <location>
        <begin position="52"/>
        <end position="72"/>
    </location>
</feature>
<evidence type="ECO:0000313" key="6">
    <source>
        <dbReference type="EMBL" id="SHE68204.1"/>
    </source>
</evidence>
<reference evidence="7" key="1">
    <citation type="submission" date="2016-11" db="EMBL/GenBank/DDBJ databases">
        <authorList>
            <person name="Varghese N."/>
            <person name="Submissions S."/>
        </authorList>
    </citation>
    <scope>NUCLEOTIDE SEQUENCE [LARGE SCALE GENOMIC DNA]</scope>
    <source>
        <strain evidence="7">DSM 12395</strain>
    </source>
</reference>
<protein>
    <recommendedName>
        <fullName evidence="5">Probable membrane transporter protein</fullName>
    </recommendedName>
</protein>
<keyword evidence="2 5" id="KW-0812">Transmembrane</keyword>
<evidence type="ECO:0000256" key="4">
    <source>
        <dbReference type="ARBA" id="ARBA00023136"/>
    </source>
</evidence>
<feature type="transmembrane region" description="Helical" evidence="5">
    <location>
        <begin position="78"/>
        <end position="102"/>
    </location>
</feature>
<dbReference type="InterPro" id="IPR002781">
    <property type="entry name" value="TM_pro_TauE-like"/>
</dbReference>
<keyword evidence="7" id="KW-1185">Reference proteome</keyword>
<comment type="similarity">
    <text evidence="5">Belongs to the 4-toluene sulfonate uptake permease (TSUP) (TC 2.A.102) family.</text>
</comment>
<proteinExistence type="inferred from homology"/>
<dbReference type="PANTHER" id="PTHR43483:SF3">
    <property type="entry name" value="MEMBRANE TRANSPORTER PROTEIN HI_0806-RELATED"/>
    <property type="match status" value="1"/>
</dbReference>
<name>A0A1M4VGP3_9FIRM</name>
<dbReference type="EMBL" id="FQUY01000004">
    <property type="protein sequence ID" value="SHE68204.1"/>
    <property type="molecule type" value="Genomic_DNA"/>
</dbReference>
<dbReference type="STRING" id="1121429.SAMN02745133_00927"/>
<dbReference type="AlphaFoldDB" id="A0A1M4VGP3"/>
<dbReference type="OrthoDB" id="9788634at2"/>
<evidence type="ECO:0000256" key="1">
    <source>
        <dbReference type="ARBA" id="ARBA00004141"/>
    </source>
</evidence>